<evidence type="ECO:0000313" key="2">
    <source>
        <dbReference type="Proteomes" id="UP000287166"/>
    </source>
</evidence>
<dbReference type="EMBL" id="BFAD01000005">
    <property type="protein sequence ID" value="GBE83903.1"/>
    <property type="molecule type" value="Genomic_DNA"/>
</dbReference>
<protein>
    <submittedName>
        <fullName evidence="1">Uncharacterized protein</fullName>
    </submittedName>
</protein>
<dbReference type="AlphaFoldDB" id="A0A401GNV7"/>
<gene>
    <name evidence="1" type="ORF">SCP_0509620</name>
</gene>
<keyword evidence="2" id="KW-1185">Reference proteome</keyword>
<evidence type="ECO:0000313" key="1">
    <source>
        <dbReference type="EMBL" id="GBE83903.1"/>
    </source>
</evidence>
<organism evidence="1 2">
    <name type="scientific">Sparassis crispa</name>
    <dbReference type="NCBI Taxonomy" id="139825"/>
    <lineage>
        <taxon>Eukaryota</taxon>
        <taxon>Fungi</taxon>
        <taxon>Dikarya</taxon>
        <taxon>Basidiomycota</taxon>
        <taxon>Agaricomycotina</taxon>
        <taxon>Agaricomycetes</taxon>
        <taxon>Polyporales</taxon>
        <taxon>Sparassidaceae</taxon>
        <taxon>Sparassis</taxon>
    </lineage>
</organism>
<comment type="caution">
    <text evidence="1">The sequence shown here is derived from an EMBL/GenBank/DDBJ whole genome shotgun (WGS) entry which is preliminary data.</text>
</comment>
<reference evidence="1 2" key="1">
    <citation type="journal article" date="2018" name="Sci. Rep.">
        <title>Genome sequence of the cauliflower mushroom Sparassis crispa (Hanabiratake) and its association with beneficial usage.</title>
        <authorList>
            <person name="Kiyama R."/>
            <person name="Furutani Y."/>
            <person name="Kawaguchi K."/>
            <person name="Nakanishi T."/>
        </authorList>
    </citation>
    <scope>NUCLEOTIDE SEQUENCE [LARGE SCALE GENOMIC DNA]</scope>
</reference>
<name>A0A401GNV7_9APHY</name>
<dbReference type="RefSeq" id="XP_027614816.1">
    <property type="nucleotide sequence ID" value="XM_027759015.1"/>
</dbReference>
<accession>A0A401GNV7</accession>
<dbReference type="Proteomes" id="UP000287166">
    <property type="component" value="Unassembled WGS sequence"/>
</dbReference>
<sequence>MGIGAFPSSHPSPPIWSICVVITLEVTVIDEAYCFRLLRYRDLNPIHLLRWLSIQPHRLVALRRAKAFTSLAHLRAEPALHLSWIAPRNILSDLIFSDEFTRTHPSRAWRLSCDRCALFSLGDEKFEGETRDWFVPMLHYTCEHVKNRLLPHPSLRRF</sequence>
<dbReference type="GeneID" id="38780820"/>
<proteinExistence type="predicted"/>
<dbReference type="InParanoid" id="A0A401GNV7"/>